<reference evidence="8 9" key="1">
    <citation type="submission" date="2024-04" db="EMBL/GenBank/DDBJ databases">
        <title>Draft genome sequence of Thalassolituus maritimus NBRC 116585.</title>
        <authorList>
            <person name="Miyakawa T."/>
            <person name="Kusuya Y."/>
            <person name="Miura T."/>
        </authorList>
    </citation>
    <scope>NUCLEOTIDE SEQUENCE [LARGE SCALE GENOMIC DNA]</scope>
    <source>
        <strain evidence="8 9">5NW40-0001</strain>
    </source>
</reference>
<dbReference type="Proteomes" id="UP001481413">
    <property type="component" value="Unassembled WGS sequence"/>
</dbReference>
<dbReference type="Pfam" id="PF10502">
    <property type="entry name" value="Peptidase_S26"/>
    <property type="match status" value="1"/>
</dbReference>
<evidence type="ECO:0000256" key="3">
    <source>
        <dbReference type="ARBA" id="ARBA00013208"/>
    </source>
</evidence>
<proteinExistence type="inferred from homology"/>
<protein>
    <recommendedName>
        <fullName evidence="4 6">Signal peptidase I</fullName>
        <ecNumber evidence="3 6">3.4.21.89</ecNumber>
    </recommendedName>
</protein>
<dbReference type="InterPro" id="IPR036286">
    <property type="entry name" value="LexA/Signal_pep-like_sf"/>
</dbReference>
<dbReference type="CDD" id="cd06530">
    <property type="entry name" value="S26_SPase_I"/>
    <property type="match status" value="1"/>
</dbReference>
<dbReference type="PROSITE" id="PS00761">
    <property type="entry name" value="SPASE_I_3"/>
    <property type="match status" value="1"/>
</dbReference>
<evidence type="ECO:0000313" key="9">
    <source>
        <dbReference type="Proteomes" id="UP001481413"/>
    </source>
</evidence>
<dbReference type="EC" id="3.4.21.89" evidence="3 6"/>
<comment type="catalytic activity">
    <reaction evidence="1 6">
        <text>Cleavage of hydrophobic, N-terminal signal or leader sequences from secreted and periplasmic proteins.</text>
        <dbReference type="EC" id="3.4.21.89"/>
    </reaction>
</comment>
<name>A0ABQ0A045_9GAMM</name>
<comment type="subcellular location">
    <subcellularLocation>
        <location evidence="6">Membrane</location>
        <topology evidence="6">Multi-pass membrane protein</topology>
    </subcellularLocation>
</comment>
<evidence type="ECO:0000256" key="5">
    <source>
        <dbReference type="ARBA" id="ARBA00022801"/>
    </source>
</evidence>
<dbReference type="NCBIfam" id="TIGR02227">
    <property type="entry name" value="sigpep_I_bact"/>
    <property type="match status" value="1"/>
</dbReference>
<dbReference type="SUPFAM" id="SSF51306">
    <property type="entry name" value="LexA/Signal peptidase"/>
    <property type="match status" value="1"/>
</dbReference>
<evidence type="ECO:0000256" key="4">
    <source>
        <dbReference type="ARBA" id="ARBA00019232"/>
    </source>
</evidence>
<evidence type="ECO:0000256" key="2">
    <source>
        <dbReference type="ARBA" id="ARBA00009370"/>
    </source>
</evidence>
<keyword evidence="5 6" id="KW-0378">Hydrolase</keyword>
<sequence>MSPTLKAGDHVVVSKYGYGLYGTLGVDVYSSETDSRRKPQRGEVFFLYPPHDERLFIERIIGLPNDVVEFSDKQLYINGAKVETRRLGSSHVYTETLDGNTYSVQYIRDGSQFRNFKVVVPKNSYFVMGDNRDNSADSRVWGMVPAENIMGKLVLTW</sequence>
<dbReference type="InterPro" id="IPR000223">
    <property type="entry name" value="Pept_S26A_signal_pept_1"/>
</dbReference>
<dbReference type="PANTHER" id="PTHR43390">
    <property type="entry name" value="SIGNAL PEPTIDASE I"/>
    <property type="match status" value="1"/>
</dbReference>
<keyword evidence="9" id="KW-1185">Reference proteome</keyword>
<keyword evidence="6" id="KW-0645">Protease</keyword>
<dbReference type="PRINTS" id="PR00727">
    <property type="entry name" value="LEADERPTASE"/>
</dbReference>
<gene>
    <name evidence="8" type="ORF">NBRC116585_18860</name>
</gene>
<feature type="domain" description="Peptidase S26" evidence="7">
    <location>
        <begin position="1"/>
        <end position="157"/>
    </location>
</feature>
<dbReference type="Gene3D" id="2.10.109.10">
    <property type="entry name" value="Umud Fragment, subunit A"/>
    <property type="match status" value="1"/>
</dbReference>
<dbReference type="InterPro" id="IPR019758">
    <property type="entry name" value="Pept_S26A_signal_pept_1_CS"/>
</dbReference>
<organism evidence="8 9">
    <name type="scientific">Thalassolituus maritimus</name>
    <dbReference type="NCBI Taxonomy" id="484498"/>
    <lineage>
        <taxon>Bacteria</taxon>
        <taxon>Pseudomonadati</taxon>
        <taxon>Pseudomonadota</taxon>
        <taxon>Gammaproteobacteria</taxon>
        <taxon>Oceanospirillales</taxon>
        <taxon>Oceanospirillaceae</taxon>
        <taxon>Thalassolituus</taxon>
    </lineage>
</organism>
<dbReference type="EMBL" id="BAABWH010000004">
    <property type="protein sequence ID" value="GAA6145768.1"/>
    <property type="molecule type" value="Genomic_DNA"/>
</dbReference>
<evidence type="ECO:0000313" key="8">
    <source>
        <dbReference type="EMBL" id="GAA6145768.1"/>
    </source>
</evidence>
<dbReference type="InterPro" id="IPR019533">
    <property type="entry name" value="Peptidase_S26"/>
</dbReference>
<accession>A0ABQ0A045</accession>
<comment type="similarity">
    <text evidence="2 6">Belongs to the peptidase S26 family.</text>
</comment>
<evidence type="ECO:0000256" key="6">
    <source>
        <dbReference type="RuleBase" id="RU362042"/>
    </source>
</evidence>
<comment type="caution">
    <text evidence="8">The sequence shown here is derived from an EMBL/GenBank/DDBJ whole genome shotgun (WGS) entry which is preliminary data.</text>
</comment>
<evidence type="ECO:0000256" key="1">
    <source>
        <dbReference type="ARBA" id="ARBA00000677"/>
    </source>
</evidence>
<evidence type="ECO:0000259" key="7">
    <source>
        <dbReference type="Pfam" id="PF10502"/>
    </source>
</evidence>
<dbReference type="PANTHER" id="PTHR43390:SF1">
    <property type="entry name" value="CHLOROPLAST PROCESSING PEPTIDASE"/>
    <property type="match status" value="1"/>
</dbReference>